<feature type="region of interest" description="Disordered" evidence="1">
    <location>
        <begin position="37"/>
        <end position="71"/>
    </location>
</feature>
<gene>
    <name evidence="2" type="ORF">AAF712_009313</name>
</gene>
<keyword evidence="3" id="KW-1185">Reference proteome</keyword>
<organism evidence="2 3">
    <name type="scientific">Marasmius tenuissimus</name>
    <dbReference type="NCBI Taxonomy" id="585030"/>
    <lineage>
        <taxon>Eukaryota</taxon>
        <taxon>Fungi</taxon>
        <taxon>Dikarya</taxon>
        <taxon>Basidiomycota</taxon>
        <taxon>Agaricomycotina</taxon>
        <taxon>Agaricomycetes</taxon>
        <taxon>Agaricomycetidae</taxon>
        <taxon>Agaricales</taxon>
        <taxon>Marasmiineae</taxon>
        <taxon>Marasmiaceae</taxon>
        <taxon>Marasmius</taxon>
    </lineage>
</organism>
<sequence>MAPQQYAPLARKTRSPLAIQAVKDVRQSTRVPRFAVNPPIRRQARPKTPDYVPHARRENNQAERESPLDRRWHQFPAEYREILDPVYDGQDEDETSGEPLEPYLFHWEDEKTLVSDMIHDGTTEQSEDSKLSTLTESIQDSLSIHSKELIDDIADTLVPAVKRVKQAHGVLNEEDVNFAEGLREYDQGCRQMEDITSLENDQVLHPTTIRMMFPPLNQTRIKELFKRLHEAYMRREQLWSDLQTALDETINPSLESLKTLPADLERTIANLEKQSKQMAQKDNGGTEKALKSLLSKFI</sequence>
<dbReference type="EMBL" id="JBBXMP010000074">
    <property type="protein sequence ID" value="KAL0063756.1"/>
    <property type="molecule type" value="Genomic_DNA"/>
</dbReference>
<dbReference type="Proteomes" id="UP001437256">
    <property type="component" value="Unassembled WGS sequence"/>
</dbReference>
<proteinExistence type="predicted"/>
<accession>A0ABR2ZQ01</accession>
<name>A0ABR2ZQ01_9AGAR</name>
<protein>
    <submittedName>
        <fullName evidence="2">Uncharacterized protein</fullName>
    </submittedName>
</protein>
<comment type="caution">
    <text evidence="2">The sequence shown here is derived from an EMBL/GenBank/DDBJ whole genome shotgun (WGS) entry which is preliminary data.</text>
</comment>
<feature type="compositionally biased region" description="Basic and acidic residues" evidence="1">
    <location>
        <begin position="53"/>
        <end position="71"/>
    </location>
</feature>
<evidence type="ECO:0000256" key="1">
    <source>
        <dbReference type="SAM" id="MobiDB-lite"/>
    </source>
</evidence>
<evidence type="ECO:0000313" key="2">
    <source>
        <dbReference type="EMBL" id="KAL0063756.1"/>
    </source>
</evidence>
<reference evidence="2 3" key="1">
    <citation type="submission" date="2024-05" db="EMBL/GenBank/DDBJ databases">
        <title>A draft genome resource for the thread blight pathogen Marasmius tenuissimus strain MS-2.</title>
        <authorList>
            <person name="Yulfo-Soto G.E."/>
            <person name="Baruah I.K."/>
            <person name="Amoako-Attah I."/>
            <person name="Bukari Y."/>
            <person name="Meinhardt L.W."/>
            <person name="Bailey B.A."/>
            <person name="Cohen S.P."/>
        </authorList>
    </citation>
    <scope>NUCLEOTIDE SEQUENCE [LARGE SCALE GENOMIC DNA]</scope>
    <source>
        <strain evidence="2 3">MS-2</strain>
    </source>
</reference>
<evidence type="ECO:0000313" key="3">
    <source>
        <dbReference type="Proteomes" id="UP001437256"/>
    </source>
</evidence>